<dbReference type="InterPro" id="IPR050222">
    <property type="entry name" value="MATE_MdtK"/>
</dbReference>
<feature type="transmembrane region" description="Helical" evidence="10">
    <location>
        <begin position="43"/>
        <end position="60"/>
    </location>
</feature>
<dbReference type="InterPro" id="IPR002528">
    <property type="entry name" value="MATE_fam"/>
</dbReference>
<keyword evidence="7 10" id="KW-1133">Transmembrane helix</keyword>
<accession>A0A926UWU5</accession>
<evidence type="ECO:0000256" key="1">
    <source>
        <dbReference type="ARBA" id="ARBA00003408"/>
    </source>
</evidence>
<organism evidence="11 12">
    <name type="scientific">Pseudanabaena cinerea FACHB-1277</name>
    <dbReference type="NCBI Taxonomy" id="2949581"/>
    <lineage>
        <taxon>Bacteria</taxon>
        <taxon>Bacillati</taxon>
        <taxon>Cyanobacteriota</taxon>
        <taxon>Cyanophyceae</taxon>
        <taxon>Pseudanabaenales</taxon>
        <taxon>Pseudanabaenaceae</taxon>
        <taxon>Pseudanabaena</taxon>
        <taxon>Pseudanabaena cinerea</taxon>
    </lineage>
</organism>
<feature type="transmembrane region" description="Helical" evidence="10">
    <location>
        <begin position="85"/>
        <end position="109"/>
    </location>
</feature>
<evidence type="ECO:0000256" key="2">
    <source>
        <dbReference type="ARBA" id="ARBA00004141"/>
    </source>
</evidence>
<comment type="function">
    <text evidence="1">Multidrug efflux pump.</text>
</comment>
<comment type="similarity">
    <text evidence="3">Belongs to the multi antimicrobial extrusion (MATE) (TC 2.A.66.1) family.</text>
</comment>
<proteinExistence type="inferred from homology"/>
<dbReference type="CDD" id="cd13136">
    <property type="entry name" value="MATE_DinF_like"/>
    <property type="match status" value="1"/>
</dbReference>
<feature type="transmembrane region" description="Helical" evidence="10">
    <location>
        <begin position="387"/>
        <end position="405"/>
    </location>
</feature>
<dbReference type="GO" id="GO:0015297">
    <property type="term" value="F:antiporter activity"/>
    <property type="evidence" value="ECO:0007669"/>
    <property type="project" value="InterPro"/>
</dbReference>
<dbReference type="AlphaFoldDB" id="A0A926UWU5"/>
<reference evidence="11" key="1">
    <citation type="journal article" date="2015" name="ISME J.">
        <title>Draft Genome Sequence of Streptomyces incarnatus NRRL8089, which Produces the Nucleoside Antibiotic Sinefungin.</title>
        <authorList>
            <person name="Oshima K."/>
            <person name="Hattori M."/>
            <person name="Shimizu H."/>
            <person name="Fukuda K."/>
            <person name="Nemoto M."/>
            <person name="Inagaki K."/>
            <person name="Tamura T."/>
        </authorList>
    </citation>
    <scope>NUCLEOTIDE SEQUENCE</scope>
    <source>
        <strain evidence="11">FACHB-1277</strain>
    </source>
</reference>
<feature type="transmembrane region" description="Helical" evidence="10">
    <location>
        <begin position="354"/>
        <end position="375"/>
    </location>
</feature>
<feature type="transmembrane region" description="Helical" evidence="10">
    <location>
        <begin position="242"/>
        <end position="261"/>
    </location>
</feature>
<dbReference type="EMBL" id="JACJPY010000096">
    <property type="protein sequence ID" value="MBD2152318.1"/>
    <property type="molecule type" value="Genomic_DNA"/>
</dbReference>
<feature type="transmembrane region" description="Helical" evidence="10">
    <location>
        <begin position="411"/>
        <end position="429"/>
    </location>
</feature>
<evidence type="ECO:0000256" key="10">
    <source>
        <dbReference type="SAM" id="Phobius"/>
    </source>
</evidence>
<keyword evidence="6 10" id="KW-0812">Transmembrane</keyword>
<gene>
    <name evidence="11" type="ORF">H6F44_19675</name>
</gene>
<evidence type="ECO:0000256" key="4">
    <source>
        <dbReference type="ARBA" id="ARBA00020268"/>
    </source>
</evidence>
<feature type="transmembrane region" description="Helical" evidence="10">
    <location>
        <begin position="308"/>
        <end position="334"/>
    </location>
</feature>
<evidence type="ECO:0000313" key="12">
    <source>
        <dbReference type="Proteomes" id="UP000631421"/>
    </source>
</evidence>
<comment type="caution">
    <text evidence="11">The sequence shown here is derived from an EMBL/GenBank/DDBJ whole genome shotgun (WGS) entry which is preliminary data.</text>
</comment>
<dbReference type="PANTHER" id="PTHR43298">
    <property type="entry name" value="MULTIDRUG RESISTANCE PROTEIN NORM-RELATED"/>
    <property type="match status" value="1"/>
</dbReference>
<dbReference type="GO" id="GO:0042910">
    <property type="term" value="F:xenobiotic transmembrane transporter activity"/>
    <property type="evidence" value="ECO:0007669"/>
    <property type="project" value="InterPro"/>
</dbReference>
<dbReference type="Proteomes" id="UP000631421">
    <property type="component" value="Unassembled WGS sequence"/>
</dbReference>
<reference evidence="11" key="2">
    <citation type="submission" date="2020-08" db="EMBL/GenBank/DDBJ databases">
        <authorList>
            <person name="Chen M."/>
            <person name="Teng W."/>
            <person name="Zhao L."/>
            <person name="Hu C."/>
            <person name="Zhou Y."/>
            <person name="Han B."/>
            <person name="Song L."/>
            <person name="Shu W."/>
        </authorList>
    </citation>
    <scope>NUCLEOTIDE SEQUENCE</scope>
    <source>
        <strain evidence="11">FACHB-1277</strain>
    </source>
</reference>
<feature type="transmembrane region" description="Helical" evidence="10">
    <location>
        <begin position="189"/>
        <end position="210"/>
    </location>
</feature>
<protein>
    <recommendedName>
        <fullName evidence="4">Probable multidrug resistance protein NorM</fullName>
    </recommendedName>
    <alternativeName>
        <fullName evidence="9">Multidrug-efflux transporter</fullName>
    </alternativeName>
</protein>
<feature type="transmembrane region" description="Helical" evidence="10">
    <location>
        <begin position="12"/>
        <end position="37"/>
    </location>
</feature>
<sequence>MTLLQPEFLYRFLKVAAVNVVSNITIPLSGAISVAFLGHLSNISYLAGVALGAIIFDFLYESCSFIKSGTTAITSQAVGRDDREAILLAGLQNALIALGLGLLFLLLQYPLGKIGFMLLNAAPDVQLAGISYFNSRIWGAPAAFLNLVLIGWLLGQEQNRKVLLLTIIGNVANIVLNYLYIVLWNWSSMGAGLSQAISQYITLFVALVMIGRQVSFTEIASLTGKILNWSALKAAFMLNGNLSVRSIVIVCIFILFNAFSATLGTEVLAENVLLLQMVALSMYMCDGVEYATATFIGQFQGQGAKDKFVPLLQIALGTNLVIGVMVGLVAVVGVDPLFHLFTSHGELIETAKVYIDWIPLVVVSAGCAYILDGYFAGLSEGAAVRNTYLSSGFLGITSLCLATFYFHSNHFLWFALSLFMISCTLILGLQIPMTLQSKNEANEEKEAVVNL</sequence>
<name>A0A926UWU5_9CYAN</name>
<evidence type="ECO:0000256" key="8">
    <source>
        <dbReference type="ARBA" id="ARBA00023136"/>
    </source>
</evidence>
<keyword evidence="5" id="KW-0813">Transport</keyword>
<keyword evidence="8 10" id="KW-0472">Membrane</keyword>
<evidence type="ECO:0000256" key="9">
    <source>
        <dbReference type="ARBA" id="ARBA00031636"/>
    </source>
</evidence>
<evidence type="ECO:0000256" key="7">
    <source>
        <dbReference type="ARBA" id="ARBA00022989"/>
    </source>
</evidence>
<evidence type="ECO:0000256" key="5">
    <source>
        <dbReference type="ARBA" id="ARBA00022448"/>
    </source>
</evidence>
<dbReference type="PANTHER" id="PTHR43298:SF2">
    <property type="entry name" value="FMN_FAD EXPORTER YEEO-RELATED"/>
    <property type="match status" value="1"/>
</dbReference>
<evidence type="ECO:0000256" key="3">
    <source>
        <dbReference type="ARBA" id="ARBA00010199"/>
    </source>
</evidence>
<feature type="transmembrane region" description="Helical" evidence="10">
    <location>
        <begin position="137"/>
        <end position="155"/>
    </location>
</feature>
<evidence type="ECO:0000313" key="11">
    <source>
        <dbReference type="EMBL" id="MBD2152318.1"/>
    </source>
</evidence>
<dbReference type="InterPro" id="IPR044644">
    <property type="entry name" value="DinF-like"/>
</dbReference>
<dbReference type="GO" id="GO:0005886">
    <property type="term" value="C:plasma membrane"/>
    <property type="evidence" value="ECO:0007669"/>
    <property type="project" value="TreeGrafter"/>
</dbReference>
<feature type="transmembrane region" description="Helical" evidence="10">
    <location>
        <begin position="273"/>
        <end position="296"/>
    </location>
</feature>
<comment type="subcellular location">
    <subcellularLocation>
        <location evidence="2">Membrane</location>
        <topology evidence="2">Multi-pass membrane protein</topology>
    </subcellularLocation>
</comment>
<dbReference type="NCBIfam" id="TIGR00797">
    <property type="entry name" value="matE"/>
    <property type="match status" value="1"/>
</dbReference>
<evidence type="ECO:0000256" key="6">
    <source>
        <dbReference type="ARBA" id="ARBA00022692"/>
    </source>
</evidence>
<dbReference type="Pfam" id="PF01554">
    <property type="entry name" value="MatE"/>
    <property type="match status" value="2"/>
</dbReference>
<keyword evidence="12" id="KW-1185">Reference proteome</keyword>
<feature type="transmembrane region" description="Helical" evidence="10">
    <location>
        <begin position="162"/>
        <end position="183"/>
    </location>
</feature>